<protein>
    <submittedName>
        <fullName evidence="9">Dynamin family protein</fullName>
    </submittedName>
</protein>
<keyword evidence="7" id="KW-0812">Transmembrane</keyword>
<proteinExistence type="predicted"/>
<dbReference type="Proteomes" id="UP000712673">
    <property type="component" value="Unassembled WGS sequence"/>
</dbReference>
<feature type="transmembrane region" description="Helical" evidence="7">
    <location>
        <begin position="336"/>
        <end position="359"/>
    </location>
</feature>
<evidence type="ECO:0000256" key="2">
    <source>
        <dbReference type="ARBA" id="ARBA00022741"/>
    </source>
</evidence>
<feature type="domain" description="Dynamin N-terminal" evidence="8">
    <location>
        <begin position="61"/>
        <end position="213"/>
    </location>
</feature>
<dbReference type="GO" id="GO:0008053">
    <property type="term" value="P:mitochondrial fusion"/>
    <property type="evidence" value="ECO:0007669"/>
    <property type="project" value="TreeGrafter"/>
</dbReference>
<keyword evidence="4" id="KW-0342">GTP-binding</keyword>
<name>A0A937W0B6_UNCTE</name>
<evidence type="ECO:0000259" key="8">
    <source>
        <dbReference type="Pfam" id="PF00350"/>
    </source>
</evidence>
<dbReference type="SUPFAM" id="SSF52540">
    <property type="entry name" value="P-loop containing nucleoside triphosphate hydrolases"/>
    <property type="match status" value="1"/>
</dbReference>
<evidence type="ECO:0000313" key="10">
    <source>
        <dbReference type="Proteomes" id="UP000712673"/>
    </source>
</evidence>
<dbReference type="InterPro" id="IPR027094">
    <property type="entry name" value="Mitofusin_fam"/>
</dbReference>
<comment type="subcellular location">
    <subcellularLocation>
        <location evidence="1">Membrane</location>
    </subcellularLocation>
</comment>
<gene>
    <name evidence="9" type="ORF">FJZ47_11045</name>
</gene>
<dbReference type="InterPro" id="IPR045063">
    <property type="entry name" value="Dynamin_N"/>
</dbReference>
<dbReference type="PANTHER" id="PTHR10465:SF0">
    <property type="entry name" value="SARCALUMENIN"/>
    <property type="match status" value="1"/>
</dbReference>
<keyword evidence="5 7" id="KW-0472">Membrane</keyword>
<organism evidence="9 10">
    <name type="scientific">Tectimicrobiota bacterium</name>
    <dbReference type="NCBI Taxonomy" id="2528274"/>
    <lineage>
        <taxon>Bacteria</taxon>
        <taxon>Pseudomonadati</taxon>
        <taxon>Nitrospinota/Tectimicrobiota group</taxon>
        <taxon>Candidatus Tectimicrobiota</taxon>
    </lineage>
</organism>
<dbReference type="PANTHER" id="PTHR10465">
    <property type="entry name" value="TRANSMEMBRANE GTPASE FZO1"/>
    <property type="match status" value="1"/>
</dbReference>
<sequence>MAQPTQLEKRLASLEAHLAQENPVLLRAVKSFRDLDAVARRLGFFNQEESYATRVPWWPLIAVLGTYSAGKSTFINSYLGYKLQLTGNQAIDDKFTVVCFGNEEGVRVLPGLALDADPRFPFYQISHAIEETSPGEGRRVDAYLQLKTCPSEGVRAKILIDSPGFDADSQRTSTLRITNHIVDLADLVLVFFDARHPEAGTMHDTLEHLVSRTIIRPDSNKFLYILNQIDATAKEDNPEDVVASWQRALAQAGLTAGRFYRIYNKDAAVPIEDAALRLRFETKRDEDMAEILARMQQVEVDRAYRIIAILEQTVHDITNQVIPRLQHLLEQWRRRVLWTDGLLFGGLFIAVLVWTLSTGEWSGLSFTHPFWAGLFNEPIWRWVVLGVVIVLAGYAHITIRKWSARAIIKRLQRELSALREQDFLDNFIAAFRKNTRLWHSILHKRPAGWGRRAQQRLKEVLIEANRYVQDLNDRFTNPSGKGITPSPRAADATKPEQVSA</sequence>
<accession>A0A937W0B6</accession>
<dbReference type="GO" id="GO:0016020">
    <property type="term" value="C:membrane"/>
    <property type="evidence" value="ECO:0007669"/>
    <property type="project" value="UniProtKB-SubCell"/>
</dbReference>
<evidence type="ECO:0000256" key="3">
    <source>
        <dbReference type="ARBA" id="ARBA00022801"/>
    </source>
</evidence>
<comment type="caution">
    <text evidence="9">The sequence shown here is derived from an EMBL/GenBank/DDBJ whole genome shotgun (WGS) entry which is preliminary data.</text>
</comment>
<reference evidence="9" key="1">
    <citation type="submission" date="2019-03" db="EMBL/GenBank/DDBJ databases">
        <title>Lake Tanganyika Metagenome-Assembled Genomes (MAGs).</title>
        <authorList>
            <person name="Tran P."/>
        </authorList>
    </citation>
    <scope>NUCLEOTIDE SEQUENCE</scope>
    <source>
        <strain evidence="9">K_DeepCast_65m_m2_066</strain>
    </source>
</reference>
<dbReference type="InterPro" id="IPR027417">
    <property type="entry name" value="P-loop_NTPase"/>
</dbReference>
<feature type="transmembrane region" description="Helical" evidence="7">
    <location>
        <begin position="379"/>
        <end position="399"/>
    </location>
</feature>
<keyword evidence="7" id="KW-1133">Transmembrane helix</keyword>
<evidence type="ECO:0000256" key="1">
    <source>
        <dbReference type="ARBA" id="ARBA00004370"/>
    </source>
</evidence>
<evidence type="ECO:0000256" key="6">
    <source>
        <dbReference type="SAM" id="MobiDB-lite"/>
    </source>
</evidence>
<dbReference type="Gene3D" id="3.40.50.300">
    <property type="entry name" value="P-loop containing nucleotide triphosphate hydrolases"/>
    <property type="match status" value="1"/>
</dbReference>
<dbReference type="GO" id="GO:0003924">
    <property type="term" value="F:GTPase activity"/>
    <property type="evidence" value="ECO:0007669"/>
    <property type="project" value="InterPro"/>
</dbReference>
<keyword evidence="2" id="KW-0547">Nucleotide-binding</keyword>
<evidence type="ECO:0000256" key="5">
    <source>
        <dbReference type="ARBA" id="ARBA00023136"/>
    </source>
</evidence>
<evidence type="ECO:0000256" key="7">
    <source>
        <dbReference type="SAM" id="Phobius"/>
    </source>
</evidence>
<dbReference type="Pfam" id="PF00350">
    <property type="entry name" value="Dynamin_N"/>
    <property type="match status" value="1"/>
</dbReference>
<keyword evidence="3" id="KW-0378">Hydrolase</keyword>
<feature type="region of interest" description="Disordered" evidence="6">
    <location>
        <begin position="473"/>
        <end position="500"/>
    </location>
</feature>
<dbReference type="EMBL" id="VGLS01000299">
    <property type="protein sequence ID" value="MBM3224327.1"/>
    <property type="molecule type" value="Genomic_DNA"/>
</dbReference>
<dbReference type="GO" id="GO:0005525">
    <property type="term" value="F:GTP binding"/>
    <property type="evidence" value="ECO:0007669"/>
    <property type="project" value="UniProtKB-KW"/>
</dbReference>
<evidence type="ECO:0000256" key="4">
    <source>
        <dbReference type="ARBA" id="ARBA00023134"/>
    </source>
</evidence>
<evidence type="ECO:0000313" key="9">
    <source>
        <dbReference type="EMBL" id="MBM3224327.1"/>
    </source>
</evidence>
<dbReference type="AlphaFoldDB" id="A0A937W0B6"/>